<dbReference type="PANTHER" id="PTHR42648">
    <property type="entry name" value="TRANSPOSASE, PUTATIVE-RELATED"/>
    <property type="match status" value="1"/>
</dbReference>
<feature type="domain" description="CCHC-type" evidence="4">
    <location>
        <begin position="76"/>
        <end position="89"/>
    </location>
</feature>
<dbReference type="GO" id="GO:0003676">
    <property type="term" value="F:nucleic acid binding"/>
    <property type="evidence" value="ECO:0007669"/>
    <property type="project" value="InterPro"/>
</dbReference>
<dbReference type="GO" id="GO:0008233">
    <property type="term" value="F:peptidase activity"/>
    <property type="evidence" value="ECO:0007669"/>
    <property type="project" value="UniProtKB-KW"/>
</dbReference>
<feature type="domain" description="Integrase catalytic" evidence="5">
    <location>
        <begin position="320"/>
        <end position="447"/>
    </location>
</feature>
<dbReference type="InterPro" id="IPR036397">
    <property type="entry name" value="RNaseH_sf"/>
</dbReference>
<evidence type="ECO:0000256" key="3">
    <source>
        <dbReference type="SAM" id="MobiDB-lite"/>
    </source>
</evidence>
<dbReference type="InterPro" id="IPR001878">
    <property type="entry name" value="Znf_CCHC"/>
</dbReference>
<keyword evidence="1" id="KW-0378">Hydrolase</keyword>
<dbReference type="PROSITE" id="PS50994">
    <property type="entry name" value="INTEGRASE"/>
    <property type="match status" value="1"/>
</dbReference>
<evidence type="ECO:0000313" key="7">
    <source>
        <dbReference type="Proteomes" id="UP001279734"/>
    </source>
</evidence>
<evidence type="ECO:0000256" key="1">
    <source>
        <dbReference type="ARBA" id="ARBA00022670"/>
    </source>
</evidence>
<sequence length="447" mass="49805">MRITIANTAPNDVVTLEMAKGAVLNEEVRRRSQGMSTSQHSEVLVTESRGRSQGRGPKSENKGQSKSRSRYQNMECHHCGKKGHIKRFCYKWKRENTGKKRSEKRRGEEESSVSVVTGGDLLLACESKDSVSVAEQAYDWVVDSSASIHVTSRRELLSTYTPSAPGVLKMGNMEASEIIGRGDVSLLMNNGAGLILRDVRHAPDIHMNIISVGQLDDEGYCSVFCDGDFKLIKGSMVVACGVKASGLYALKAKAEVGEVNATRCVASSGLWHKWFGHMSERGMSHLAKKGLIPEMDGERPRTCPHCMAGKQRRVSFQGDASSRRSEVLELIHTDVCGPLQERSFGGVQYFVSFIDDCSRKLWVFPLKTKDQVVGIFKQFHVLVECETRRRLKAVRSDNGGEYIWTFDAYCRAHGIKHQRTSPKTPQLNGVAERMNSILMERVRCLLS</sequence>
<dbReference type="AlphaFoldDB" id="A0AAD3T4R8"/>
<dbReference type="GO" id="GO:0006508">
    <property type="term" value="P:proteolysis"/>
    <property type="evidence" value="ECO:0007669"/>
    <property type="project" value="UniProtKB-KW"/>
</dbReference>
<evidence type="ECO:0000259" key="4">
    <source>
        <dbReference type="PROSITE" id="PS50158"/>
    </source>
</evidence>
<dbReference type="InterPro" id="IPR054722">
    <property type="entry name" value="PolX-like_BBD"/>
</dbReference>
<evidence type="ECO:0008006" key="8">
    <source>
        <dbReference type="Google" id="ProtNLM"/>
    </source>
</evidence>
<proteinExistence type="predicted"/>
<evidence type="ECO:0000259" key="5">
    <source>
        <dbReference type="PROSITE" id="PS50994"/>
    </source>
</evidence>
<keyword evidence="2" id="KW-0862">Zinc</keyword>
<evidence type="ECO:0000313" key="6">
    <source>
        <dbReference type="EMBL" id="GMH21891.1"/>
    </source>
</evidence>
<dbReference type="InterPro" id="IPR012337">
    <property type="entry name" value="RNaseH-like_sf"/>
</dbReference>
<keyword evidence="2" id="KW-0479">Metal-binding</keyword>
<dbReference type="InterPro" id="IPR036875">
    <property type="entry name" value="Znf_CCHC_sf"/>
</dbReference>
<organism evidence="6 7">
    <name type="scientific">Nepenthes gracilis</name>
    <name type="common">Slender pitcher plant</name>
    <dbReference type="NCBI Taxonomy" id="150966"/>
    <lineage>
        <taxon>Eukaryota</taxon>
        <taxon>Viridiplantae</taxon>
        <taxon>Streptophyta</taxon>
        <taxon>Embryophyta</taxon>
        <taxon>Tracheophyta</taxon>
        <taxon>Spermatophyta</taxon>
        <taxon>Magnoliopsida</taxon>
        <taxon>eudicotyledons</taxon>
        <taxon>Gunneridae</taxon>
        <taxon>Pentapetalae</taxon>
        <taxon>Caryophyllales</taxon>
        <taxon>Nepenthaceae</taxon>
        <taxon>Nepenthes</taxon>
    </lineage>
</organism>
<dbReference type="InterPro" id="IPR039537">
    <property type="entry name" value="Retrotran_Ty1/copia-like"/>
</dbReference>
<keyword evidence="1" id="KW-0645">Protease</keyword>
<dbReference type="Pfam" id="PF00665">
    <property type="entry name" value="rve"/>
    <property type="match status" value="1"/>
</dbReference>
<comment type="caution">
    <text evidence="6">The sequence shown here is derived from an EMBL/GenBank/DDBJ whole genome shotgun (WGS) entry which is preliminary data.</text>
</comment>
<keyword evidence="7" id="KW-1185">Reference proteome</keyword>
<keyword evidence="2" id="KW-0863">Zinc-finger</keyword>
<accession>A0AAD3T4R8</accession>
<dbReference type="InterPro" id="IPR025724">
    <property type="entry name" value="GAG-pre-integrase_dom"/>
</dbReference>
<dbReference type="SUPFAM" id="SSF57756">
    <property type="entry name" value="Retrovirus zinc finger-like domains"/>
    <property type="match status" value="1"/>
</dbReference>
<dbReference type="EMBL" id="BSYO01000024">
    <property type="protein sequence ID" value="GMH21891.1"/>
    <property type="molecule type" value="Genomic_DNA"/>
</dbReference>
<gene>
    <name evidence="6" type="ORF">Nepgr_023734</name>
</gene>
<evidence type="ECO:0000256" key="2">
    <source>
        <dbReference type="PROSITE-ProRule" id="PRU00047"/>
    </source>
</evidence>
<dbReference type="Proteomes" id="UP001279734">
    <property type="component" value="Unassembled WGS sequence"/>
</dbReference>
<dbReference type="InterPro" id="IPR001584">
    <property type="entry name" value="Integrase_cat-core"/>
</dbReference>
<dbReference type="SUPFAM" id="SSF53098">
    <property type="entry name" value="Ribonuclease H-like"/>
    <property type="match status" value="1"/>
</dbReference>
<dbReference type="GO" id="GO:0008270">
    <property type="term" value="F:zinc ion binding"/>
    <property type="evidence" value="ECO:0007669"/>
    <property type="project" value="UniProtKB-KW"/>
</dbReference>
<protein>
    <recommendedName>
        <fullName evidence="8">Retrovirus-related Pol polyprotein from transposon TNT 1-94</fullName>
    </recommendedName>
</protein>
<dbReference type="Pfam" id="PF22936">
    <property type="entry name" value="Pol_BBD"/>
    <property type="match status" value="1"/>
</dbReference>
<dbReference type="Gene3D" id="4.10.60.10">
    <property type="entry name" value="Zinc finger, CCHC-type"/>
    <property type="match status" value="1"/>
</dbReference>
<name>A0AAD3T4R8_NEPGR</name>
<feature type="region of interest" description="Disordered" evidence="3">
    <location>
        <begin position="28"/>
        <end position="73"/>
    </location>
</feature>
<dbReference type="PROSITE" id="PS50158">
    <property type="entry name" value="ZF_CCHC"/>
    <property type="match status" value="1"/>
</dbReference>
<dbReference type="GO" id="GO:0015074">
    <property type="term" value="P:DNA integration"/>
    <property type="evidence" value="ECO:0007669"/>
    <property type="project" value="InterPro"/>
</dbReference>
<reference evidence="6" key="1">
    <citation type="submission" date="2023-05" db="EMBL/GenBank/DDBJ databases">
        <title>Nepenthes gracilis genome sequencing.</title>
        <authorList>
            <person name="Fukushima K."/>
        </authorList>
    </citation>
    <scope>NUCLEOTIDE SEQUENCE</scope>
    <source>
        <strain evidence="6">SING2019-196</strain>
    </source>
</reference>
<dbReference type="Pfam" id="PF13976">
    <property type="entry name" value="gag_pre-integrs"/>
    <property type="match status" value="1"/>
</dbReference>
<dbReference type="PANTHER" id="PTHR42648:SF28">
    <property type="entry name" value="TRANSPOSON-ENCODED PROTEIN WITH RIBONUCLEASE H-LIKE AND RETROVIRUS ZINC FINGER-LIKE DOMAINS"/>
    <property type="match status" value="1"/>
</dbReference>
<dbReference type="Gene3D" id="3.30.420.10">
    <property type="entry name" value="Ribonuclease H-like superfamily/Ribonuclease H"/>
    <property type="match status" value="1"/>
</dbReference>